<dbReference type="InterPro" id="IPR011009">
    <property type="entry name" value="Kinase-like_dom_sf"/>
</dbReference>
<dbReference type="OrthoDB" id="9801841at2"/>
<feature type="region of interest" description="Disordered" evidence="7">
    <location>
        <begin position="1"/>
        <end position="33"/>
    </location>
</feature>
<proteinExistence type="predicted"/>
<accession>A0A1I2GQ29</accession>
<dbReference type="InterPro" id="IPR000719">
    <property type="entry name" value="Prot_kinase_dom"/>
</dbReference>
<dbReference type="SUPFAM" id="SSF56112">
    <property type="entry name" value="Protein kinase-like (PK-like)"/>
    <property type="match status" value="1"/>
</dbReference>
<dbReference type="PROSITE" id="PS00107">
    <property type="entry name" value="PROTEIN_KINASE_ATP"/>
    <property type="match status" value="1"/>
</dbReference>
<keyword evidence="1" id="KW-0808">Transferase</keyword>
<name>A0A1I2GQ29_9BACT</name>
<dbReference type="GO" id="GO:0005524">
    <property type="term" value="F:ATP binding"/>
    <property type="evidence" value="ECO:0007669"/>
    <property type="project" value="UniProtKB-UniRule"/>
</dbReference>
<reference evidence="10" key="1">
    <citation type="submission" date="2016-10" db="EMBL/GenBank/DDBJ databases">
        <authorList>
            <person name="Varghese N."/>
            <person name="Submissions S."/>
        </authorList>
    </citation>
    <scope>NUCLEOTIDE SEQUENCE [LARGE SCALE GENOMIC DNA]</scope>
    <source>
        <strain evidence="10">ATCC 25963</strain>
    </source>
</reference>
<keyword evidence="4 6" id="KW-0067">ATP-binding</keyword>
<dbReference type="Gene3D" id="1.25.40.10">
    <property type="entry name" value="Tetratricopeptide repeat domain"/>
    <property type="match status" value="3"/>
</dbReference>
<dbReference type="PROSITE" id="PS50005">
    <property type="entry name" value="TPR"/>
    <property type="match status" value="1"/>
</dbReference>
<evidence type="ECO:0000256" key="6">
    <source>
        <dbReference type="PROSITE-ProRule" id="PRU10141"/>
    </source>
</evidence>
<keyword evidence="10" id="KW-1185">Reference proteome</keyword>
<dbReference type="SMART" id="SM00028">
    <property type="entry name" value="TPR"/>
    <property type="match status" value="7"/>
</dbReference>
<dbReference type="Proteomes" id="UP000199400">
    <property type="component" value="Unassembled WGS sequence"/>
</dbReference>
<dbReference type="InterPro" id="IPR011990">
    <property type="entry name" value="TPR-like_helical_dom_sf"/>
</dbReference>
<keyword evidence="9" id="KW-0723">Serine/threonine-protein kinase</keyword>
<feature type="repeat" description="TPR" evidence="5">
    <location>
        <begin position="937"/>
        <end position="970"/>
    </location>
</feature>
<gene>
    <name evidence="9" type="ORF">SAMN02745121_07481</name>
</gene>
<evidence type="ECO:0000256" key="3">
    <source>
        <dbReference type="ARBA" id="ARBA00022777"/>
    </source>
</evidence>
<dbReference type="InterPro" id="IPR019734">
    <property type="entry name" value="TPR_rpt"/>
</dbReference>
<dbReference type="Gene3D" id="3.30.200.20">
    <property type="entry name" value="Phosphorylase Kinase, domain 1"/>
    <property type="match status" value="1"/>
</dbReference>
<evidence type="ECO:0000313" key="10">
    <source>
        <dbReference type="Proteomes" id="UP000199400"/>
    </source>
</evidence>
<evidence type="ECO:0000256" key="1">
    <source>
        <dbReference type="ARBA" id="ARBA00022679"/>
    </source>
</evidence>
<dbReference type="PANTHER" id="PTHR43289:SF34">
    <property type="entry name" value="SERINE_THREONINE-PROTEIN KINASE YBDM-RELATED"/>
    <property type="match status" value="1"/>
</dbReference>
<dbReference type="Pfam" id="PF13424">
    <property type="entry name" value="TPR_12"/>
    <property type="match status" value="3"/>
</dbReference>
<dbReference type="Pfam" id="PF13432">
    <property type="entry name" value="TPR_16"/>
    <property type="match status" value="1"/>
</dbReference>
<evidence type="ECO:0000256" key="2">
    <source>
        <dbReference type="ARBA" id="ARBA00022741"/>
    </source>
</evidence>
<dbReference type="PANTHER" id="PTHR43289">
    <property type="entry name" value="MITOGEN-ACTIVATED PROTEIN KINASE KINASE KINASE 20-RELATED"/>
    <property type="match status" value="1"/>
</dbReference>
<keyword evidence="2 6" id="KW-0547">Nucleotide-binding</keyword>
<dbReference type="PROSITE" id="PS00108">
    <property type="entry name" value="PROTEIN_KINASE_ST"/>
    <property type="match status" value="1"/>
</dbReference>
<dbReference type="AlphaFoldDB" id="A0A1I2GQ29"/>
<feature type="binding site" evidence="6">
    <location>
        <position position="141"/>
    </location>
    <ligand>
        <name>ATP</name>
        <dbReference type="ChEBI" id="CHEBI:30616"/>
    </ligand>
</feature>
<dbReference type="CDD" id="cd14014">
    <property type="entry name" value="STKc_PknB_like"/>
    <property type="match status" value="1"/>
</dbReference>
<dbReference type="InterPro" id="IPR008271">
    <property type="entry name" value="Ser/Thr_kinase_AS"/>
</dbReference>
<evidence type="ECO:0000256" key="7">
    <source>
        <dbReference type="SAM" id="MobiDB-lite"/>
    </source>
</evidence>
<dbReference type="STRING" id="54.SAMN02745121_07481"/>
<evidence type="ECO:0000259" key="8">
    <source>
        <dbReference type="PROSITE" id="PS50011"/>
    </source>
</evidence>
<evidence type="ECO:0000256" key="4">
    <source>
        <dbReference type="ARBA" id="ARBA00022840"/>
    </source>
</evidence>
<dbReference type="SUPFAM" id="SSF48452">
    <property type="entry name" value="TPR-like"/>
    <property type="match status" value="3"/>
</dbReference>
<dbReference type="Pfam" id="PF00069">
    <property type="entry name" value="Pkinase"/>
    <property type="match status" value="1"/>
</dbReference>
<keyword evidence="5" id="KW-0802">TPR repeat</keyword>
<dbReference type="PROSITE" id="PS50011">
    <property type="entry name" value="PROTEIN_KINASE_DOM"/>
    <property type="match status" value="1"/>
</dbReference>
<protein>
    <submittedName>
        <fullName evidence="9">Serine/threonine protein kinase</fullName>
    </submittedName>
</protein>
<organism evidence="9 10">
    <name type="scientific">Nannocystis exedens</name>
    <dbReference type="NCBI Taxonomy" id="54"/>
    <lineage>
        <taxon>Bacteria</taxon>
        <taxon>Pseudomonadati</taxon>
        <taxon>Myxococcota</taxon>
        <taxon>Polyangia</taxon>
        <taxon>Nannocystales</taxon>
        <taxon>Nannocystaceae</taxon>
        <taxon>Nannocystis</taxon>
    </lineage>
</organism>
<sequence>MSVRAGARVPEARQPVLDPGSGRHGRRRGHADGRTGWVIASPLHDRAPTFGTPVPLLHASPASVNLEQAPMPVDPTHTSPLVTRVDTLASAPERGRRAEPEVDAGPAKIGRFVVLRKLGEGGMGVVYSAYDEQLERKVALKLLRGEFRGQQQSVGQARLLREAQAMAKLSHPNVAQVYDVGPFGDAVFIAMEFVSGGSLKDWLQREDRPWRAILGVYLQAGHGLAAAHGAGIVHRDFKPDNVLVGDDGRVRVVDFGLARHDEHAMTHPGAPPPSASSVDLTQVGTFIGTPAYMAPEQLLREPADALSDQFSFCVALFEGLYGYRPFKGATTAEISRAVLEDRRLEPPRDTEVPGWVHAALVRGLSIDPALRFPTMDALLQVLSADPDRARRRRLGVAAAAAGVMLFASAGGYAAHAIQARDAATCVGADEPLAGVWDPSVARAVREALTATGAAYADEVATRVGQRLAEYAGAWVGMRRGACESHRRGEQSDSLYDLRVACLDDRKTALRALVEVLTTADAAVLEKAVQAADQLPTLARCADTRALLARSPAPDDLAAAHAVDDLRARLAGVQAKFDVGQFKAARAELGPLRAEAEALGHAPTLAATLHLAGKIDDQLGDYPTAEAALLRTVATADRAGDDDTRAAATIDLVRTVGVRQARFDEGLHLAELARGATGRLSDGGTAEALLEGRLGDLLLTRGDLDRAAPHIDRAVELRARLHGETSIAHGQALISRGTLKFLRGDYPAAIAEYRRVLAIFEQTYGAHHPVLGDVLNNIGAAELSLFDLDEAEATFTRTLAIVRGAYGDSHPALATVHFNLGLIAQFEARYPDSLTALRQALAIYEAHLPPAHPSRGDCLIELGNTHLFAGDFTASEQSFADALAIFQQAFGTGHPRTTQALAGMATAQLRAGRLGDAERTFQRALAELKPDPADPTRGVPLAGLGRVHLAAGRHAAAAEALEQALPLLPQNAFVAPYDVAEAQFALARALVRLDPANAARSRDLASQAKAGFLGVGAAFQPAAAEVDVWLSARAG</sequence>
<dbReference type="Gene3D" id="1.10.510.10">
    <property type="entry name" value="Transferase(Phosphotransferase) domain 1"/>
    <property type="match status" value="1"/>
</dbReference>
<dbReference type="GO" id="GO:0004674">
    <property type="term" value="F:protein serine/threonine kinase activity"/>
    <property type="evidence" value="ECO:0007669"/>
    <property type="project" value="UniProtKB-KW"/>
</dbReference>
<dbReference type="InterPro" id="IPR017441">
    <property type="entry name" value="Protein_kinase_ATP_BS"/>
</dbReference>
<keyword evidence="3 9" id="KW-0418">Kinase</keyword>
<evidence type="ECO:0000256" key="5">
    <source>
        <dbReference type="PROSITE-ProRule" id="PRU00339"/>
    </source>
</evidence>
<dbReference type="EMBL" id="FOMX01000034">
    <property type="protein sequence ID" value="SFF20054.1"/>
    <property type="molecule type" value="Genomic_DNA"/>
</dbReference>
<feature type="domain" description="Protein kinase" evidence="8">
    <location>
        <begin position="112"/>
        <end position="383"/>
    </location>
</feature>
<evidence type="ECO:0000313" key="9">
    <source>
        <dbReference type="EMBL" id="SFF20054.1"/>
    </source>
</evidence>